<dbReference type="Gene3D" id="2.120.10.80">
    <property type="entry name" value="Kelch-type beta propeller"/>
    <property type="match status" value="1"/>
</dbReference>
<sequence>MASGRVHDVDVATVGPVLQTCKPSLRMRYFLPGREVLTQLVAVSSTVAISLSSSWTNATVNGVTSVKPSGYNDRRRPMLWYNPTADMVYSYGGWPYYAGMDGSVWGFKPDGKGGAPWERVNPPPQASGSGLLGTFGSQFASSSDAFYSLGGVTLFPSQSPFLSLPGLIISDFQKNSWSNESSLAYSSNGYGVLGEAQFVPIFGKEGVVVVLGGSLPSNQTFGYEEGVDLADMSHVSLYDVSSGQWHVQTASGDIPLPRTEFCMTGAPAADGSSYEIFVYGGHRKDGVTDPVLADFTQVFILSLPSFVWFRVSNSTSQFRSNHDCQLVGGRQMLVIGGRDPSTLVLGSISDNWKNGLGIFDMTDLEWTSGYDAHAAAYVPPQMVKQYYAQ</sequence>
<evidence type="ECO:0008006" key="5">
    <source>
        <dbReference type="Google" id="ProtNLM"/>
    </source>
</evidence>
<dbReference type="AlphaFoldDB" id="A0A9P8LA90"/>
<dbReference type="InterPro" id="IPR015915">
    <property type="entry name" value="Kelch-typ_b-propeller"/>
</dbReference>
<dbReference type="InterPro" id="IPR011043">
    <property type="entry name" value="Gal_Oxase/kelch_b-propeller"/>
</dbReference>
<evidence type="ECO:0000256" key="1">
    <source>
        <dbReference type="ARBA" id="ARBA00022441"/>
    </source>
</evidence>
<protein>
    <recommendedName>
        <fullName evidence="5">Kelch repeat protein</fullName>
    </recommendedName>
</protein>
<proteinExistence type="predicted"/>
<evidence type="ECO:0000313" key="4">
    <source>
        <dbReference type="Proteomes" id="UP000750711"/>
    </source>
</evidence>
<organism evidence="3 4">
    <name type="scientific">Trichoglossum hirsutum</name>
    <dbReference type="NCBI Taxonomy" id="265104"/>
    <lineage>
        <taxon>Eukaryota</taxon>
        <taxon>Fungi</taxon>
        <taxon>Dikarya</taxon>
        <taxon>Ascomycota</taxon>
        <taxon>Pezizomycotina</taxon>
        <taxon>Geoglossomycetes</taxon>
        <taxon>Geoglossales</taxon>
        <taxon>Geoglossaceae</taxon>
        <taxon>Trichoglossum</taxon>
    </lineage>
</organism>
<keyword evidence="4" id="KW-1185">Reference proteome</keyword>
<gene>
    <name evidence="3" type="ORF">GP486_004787</name>
</gene>
<dbReference type="PANTHER" id="PTHR46228">
    <property type="entry name" value="KELCH DOMAIN-CONTAINING PROTEIN"/>
    <property type="match status" value="1"/>
</dbReference>
<name>A0A9P8LA90_9PEZI</name>
<reference evidence="3" key="1">
    <citation type="submission" date="2021-03" db="EMBL/GenBank/DDBJ databases">
        <title>Comparative genomics and phylogenomic investigation of the class Geoglossomycetes provide insights into ecological specialization and systematics.</title>
        <authorList>
            <person name="Melie T."/>
            <person name="Pirro S."/>
            <person name="Miller A.N."/>
            <person name="Quandt A."/>
        </authorList>
    </citation>
    <scope>NUCLEOTIDE SEQUENCE</scope>
    <source>
        <strain evidence="3">CAQ_001_2017</strain>
    </source>
</reference>
<dbReference type="EMBL" id="JAGHQM010000809">
    <property type="protein sequence ID" value="KAH0558554.1"/>
    <property type="molecule type" value="Genomic_DNA"/>
</dbReference>
<dbReference type="SUPFAM" id="SSF50965">
    <property type="entry name" value="Galactose oxidase, central domain"/>
    <property type="match status" value="1"/>
</dbReference>
<dbReference type="Proteomes" id="UP000750711">
    <property type="component" value="Unassembled WGS sequence"/>
</dbReference>
<accession>A0A9P8LA90</accession>
<keyword evidence="1" id="KW-0880">Kelch repeat</keyword>
<evidence type="ECO:0000313" key="3">
    <source>
        <dbReference type="EMBL" id="KAH0558554.1"/>
    </source>
</evidence>
<evidence type="ECO:0000256" key="2">
    <source>
        <dbReference type="ARBA" id="ARBA00022737"/>
    </source>
</evidence>
<dbReference type="PANTHER" id="PTHR46228:SF2">
    <property type="entry name" value="KELCH REPEAT PROTEIN (AFU_ORTHOLOGUE AFUA_4G14350)"/>
    <property type="match status" value="1"/>
</dbReference>
<comment type="caution">
    <text evidence="3">The sequence shown here is derived from an EMBL/GenBank/DDBJ whole genome shotgun (WGS) entry which is preliminary data.</text>
</comment>
<feature type="non-terminal residue" evidence="3">
    <location>
        <position position="1"/>
    </location>
</feature>
<keyword evidence="2" id="KW-0677">Repeat</keyword>